<sequence length="85" mass="9549">MERAPVDSTCLRSVGHDAGRRVLEVEFVGGTVYHYFGVPSAVVARLLAAPSLGRYFNHEIRYRYRFVRIIPVPPSQPWPPSSPPV</sequence>
<name>A0ABW2FR97_9ACTN</name>
<gene>
    <name evidence="2" type="ORF">ACFQMG_09550</name>
</gene>
<dbReference type="EMBL" id="JBHTAJ010000014">
    <property type="protein sequence ID" value="MFC7179806.1"/>
    <property type="molecule type" value="Genomic_DNA"/>
</dbReference>
<accession>A0ABW2FR97</accession>
<feature type="domain" description="KTSC" evidence="1">
    <location>
        <begin position="8"/>
        <end position="64"/>
    </location>
</feature>
<comment type="caution">
    <text evidence="2">The sequence shown here is derived from an EMBL/GenBank/DDBJ whole genome shotgun (WGS) entry which is preliminary data.</text>
</comment>
<dbReference type="RefSeq" id="WP_345706593.1">
    <property type="nucleotide sequence ID" value="NZ_BAABKV010000001.1"/>
</dbReference>
<evidence type="ECO:0000313" key="2">
    <source>
        <dbReference type="EMBL" id="MFC7179806.1"/>
    </source>
</evidence>
<keyword evidence="3" id="KW-1185">Reference proteome</keyword>
<dbReference type="Pfam" id="PF13619">
    <property type="entry name" value="KTSC"/>
    <property type="match status" value="1"/>
</dbReference>
<evidence type="ECO:0000259" key="1">
    <source>
        <dbReference type="Pfam" id="PF13619"/>
    </source>
</evidence>
<evidence type="ECO:0000313" key="3">
    <source>
        <dbReference type="Proteomes" id="UP001596435"/>
    </source>
</evidence>
<dbReference type="Proteomes" id="UP001596435">
    <property type="component" value="Unassembled WGS sequence"/>
</dbReference>
<organism evidence="2 3">
    <name type="scientific">Kitasatospora paranensis</name>
    <dbReference type="NCBI Taxonomy" id="258053"/>
    <lineage>
        <taxon>Bacteria</taxon>
        <taxon>Bacillati</taxon>
        <taxon>Actinomycetota</taxon>
        <taxon>Actinomycetes</taxon>
        <taxon>Kitasatosporales</taxon>
        <taxon>Streptomycetaceae</taxon>
        <taxon>Kitasatospora</taxon>
    </lineage>
</organism>
<protein>
    <submittedName>
        <fullName evidence="2">KTSC domain-containing protein</fullName>
    </submittedName>
</protein>
<dbReference type="InterPro" id="IPR025309">
    <property type="entry name" value="KTSC_dom"/>
</dbReference>
<reference evidence="3" key="1">
    <citation type="journal article" date="2019" name="Int. J. Syst. Evol. Microbiol.">
        <title>The Global Catalogue of Microorganisms (GCM) 10K type strain sequencing project: providing services to taxonomists for standard genome sequencing and annotation.</title>
        <authorList>
            <consortium name="The Broad Institute Genomics Platform"/>
            <consortium name="The Broad Institute Genome Sequencing Center for Infectious Disease"/>
            <person name="Wu L."/>
            <person name="Ma J."/>
        </authorList>
    </citation>
    <scope>NUCLEOTIDE SEQUENCE [LARGE SCALE GENOMIC DNA]</scope>
    <source>
        <strain evidence="3">CGMCC 1.12859</strain>
    </source>
</reference>
<proteinExistence type="predicted"/>